<protein>
    <submittedName>
        <fullName evidence="2">Uncharacterized protein</fullName>
    </submittedName>
</protein>
<dbReference type="Proteomes" id="UP000032024">
    <property type="component" value="Chromosome"/>
</dbReference>
<gene>
    <name evidence="2" type="ORF">SB48_HM08orf01308</name>
</gene>
<organism evidence="2 3">
    <name type="scientific">Heyndrickxia coagulans</name>
    <name type="common">Weizmannia coagulans</name>
    <dbReference type="NCBI Taxonomy" id="1398"/>
    <lineage>
        <taxon>Bacteria</taxon>
        <taxon>Bacillati</taxon>
        <taxon>Bacillota</taxon>
        <taxon>Bacilli</taxon>
        <taxon>Bacillales</taxon>
        <taxon>Bacillaceae</taxon>
        <taxon>Heyndrickxia</taxon>
    </lineage>
</organism>
<evidence type="ECO:0000313" key="2">
    <source>
        <dbReference type="EMBL" id="AJO21647.1"/>
    </source>
</evidence>
<sequence>MAAHRPENPVKVPGFAVKIPSNPPGFLRQGKSAFSSMGRKQ</sequence>
<dbReference type="AlphaFoldDB" id="A0AAN0T2S5"/>
<evidence type="ECO:0000256" key="1">
    <source>
        <dbReference type="SAM" id="MobiDB-lite"/>
    </source>
</evidence>
<proteinExistence type="predicted"/>
<feature type="region of interest" description="Disordered" evidence="1">
    <location>
        <begin position="21"/>
        <end position="41"/>
    </location>
</feature>
<accession>A0AAN0T2S5</accession>
<dbReference type="EMBL" id="CP010525">
    <property type="protein sequence ID" value="AJO21647.1"/>
    <property type="molecule type" value="Genomic_DNA"/>
</dbReference>
<reference evidence="3" key="1">
    <citation type="submission" date="2015-01" db="EMBL/GenBank/DDBJ databases">
        <title>Comparative genome analysis of Bacillus coagulans HM-08, Clostridium butyricum HM-68, Bacillus subtilis HM-66 and Bacillus paralicheniformis BL-09.</title>
        <authorList>
            <person name="Zhang H."/>
        </authorList>
    </citation>
    <scope>NUCLEOTIDE SEQUENCE [LARGE SCALE GENOMIC DNA]</scope>
    <source>
        <strain evidence="3">HM-08</strain>
    </source>
</reference>
<keyword evidence="3" id="KW-1185">Reference proteome</keyword>
<name>A0AAN0T2S5_HEYCO</name>
<evidence type="ECO:0000313" key="3">
    <source>
        <dbReference type="Proteomes" id="UP000032024"/>
    </source>
</evidence>